<accession>A0A939HP44</accession>
<dbReference type="Proteomes" id="UP000664073">
    <property type="component" value="Unassembled WGS sequence"/>
</dbReference>
<gene>
    <name evidence="3" type="ORF">J2D77_05635</name>
</gene>
<evidence type="ECO:0000313" key="4">
    <source>
        <dbReference type="Proteomes" id="UP000664073"/>
    </source>
</evidence>
<keyword evidence="4" id="KW-1185">Reference proteome</keyword>
<dbReference type="Pfam" id="PF10135">
    <property type="entry name" value="Rod-binding"/>
    <property type="match status" value="1"/>
</dbReference>
<feature type="region of interest" description="Disordered" evidence="1">
    <location>
        <begin position="142"/>
        <end position="187"/>
    </location>
</feature>
<protein>
    <submittedName>
        <fullName evidence="3">Rod-binding protein</fullName>
    </submittedName>
</protein>
<evidence type="ECO:0000313" key="3">
    <source>
        <dbReference type="EMBL" id="MBO1324634.1"/>
    </source>
</evidence>
<feature type="compositionally biased region" description="Low complexity" evidence="1">
    <location>
        <begin position="142"/>
        <end position="153"/>
    </location>
</feature>
<sequence length="187" mass="18603">MSIDSVTAALSATAQAGGTQSTGLSASQMEQARKAAVEFEGMTIGELLQPMFDTVDTDDMFGGGDAEKQFRSLQVTELGKQIAHNGGIGMADSLYTQMLKMQEQAQAASQTRSHARADAAAQAGTQSATSAATAAVATPAAQTTAQSGTSVATPVASQSPTGSQGQVNAEAGGQATGGQATGAQGQS</sequence>
<evidence type="ECO:0000256" key="1">
    <source>
        <dbReference type="SAM" id="MobiDB-lite"/>
    </source>
</evidence>
<comment type="caution">
    <text evidence="3">The sequence shown here is derived from an EMBL/GenBank/DDBJ whole genome shotgun (WGS) entry which is preliminary data.</text>
</comment>
<evidence type="ECO:0000259" key="2">
    <source>
        <dbReference type="Pfam" id="PF10135"/>
    </source>
</evidence>
<feature type="compositionally biased region" description="Polar residues" evidence="1">
    <location>
        <begin position="155"/>
        <end position="167"/>
    </location>
</feature>
<feature type="domain" description="Flagellar protein FlgJ N-terminal" evidence="2">
    <location>
        <begin position="50"/>
        <end position="97"/>
    </location>
</feature>
<organism evidence="3 4">
    <name type="scientific">Acetobacter garciniae</name>
    <dbReference type="NCBI Taxonomy" id="2817435"/>
    <lineage>
        <taxon>Bacteria</taxon>
        <taxon>Pseudomonadati</taxon>
        <taxon>Pseudomonadota</taxon>
        <taxon>Alphaproteobacteria</taxon>
        <taxon>Acetobacterales</taxon>
        <taxon>Acetobacteraceae</taxon>
        <taxon>Acetobacter</taxon>
    </lineage>
</organism>
<reference evidence="3" key="1">
    <citation type="submission" date="2021-03" db="EMBL/GenBank/DDBJ databases">
        <title>The complete genome sequence of Acetobacter sp. TBRC 12339.</title>
        <authorList>
            <person name="Charoenyingcharoen P."/>
            <person name="Yukphan P."/>
        </authorList>
    </citation>
    <scope>NUCLEOTIDE SEQUENCE</scope>
    <source>
        <strain evidence="3">TBRC 12339</strain>
    </source>
</reference>
<dbReference type="AlphaFoldDB" id="A0A939HP44"/>
<dbReference type="EMBL" id="JAFVMH010000002">
    <property type="protein sequence ID" value="MBO1324634.1"/>
    <property type="molecule type" value="Genomic_DNA"/>
</dbReference>
<name>A0A939HP44_9PROT</name>
<dbReference type="RefSeq" id="WP_207845316.1">
    <property type="nucleotide sequence ID" value="NZ_JAFVMH010000002.1"/>
</dbReference>
<dbReference type="InterPro" id="IPR019301">
    <property type="entry name" value="Flagellar_prot_FlgJ_N"/>
</dbReference>
<proteinExistence type="predicted"/>